<dbReference type="Gene3D" id="6.10.250.1170">
    <property type="match status" value="1"/>
</dbReference>
<feature type="domain" description="RRM" evidence="6">
    <location>
        <begin position="203"/>
        <end position="284"/>
    </location>
</feature>
<dbReference type="PROSITE" id="PS50102">
    <property type="entry name" value="RRM"/>
    <property type="match status" value="2"/>
</dbReference>
<evidence type="ECO:0000256" key="3">
    <source>
        <dbReference type="PROSITE-ProRule" id="PRU00176"/>
    </source>
</evidence>
<dbReference type="Pfam" id="PF08075">
    <property type="entry name" value="NOPS"/>
    <property type="match status" value="1"/>
</dbReference>
<feature type="compositionally biased region" description="Basic and acidic residues" evidence="5">
    <location>
        <begin position="443"/>
        <end position="472"/>
    </location>
</feature>
<keyword evidence="4" id="KW-0175">Coiled coil</keyword>
<keyword evidence="2 3" id="KW-0694">RNA-binding</keyword>
<evidence type="ECO:0000256" key="2">
    <source>
        <dbReference type="ARBA" id="ARBA00022884"/>
    </source>
</evidence>
<proteinExistence type="predicted"/>
<dbReference type="SMART" id="SM00360">
    <property type="entry name" value="RRM"/>
    <property type="match status" value="2"/>
</dbReference>
<dbReference type="SUPFAM" id="SSF54928">
    <property type="entry name" value="RNA-binding domain, RBD"/>
    <property type="match status" value="1"/>
</dbReference>
<dbReference type="InterPro" id="IPR012975">
    <property type="entry name" value="NOPS"/>
</dbReference>
<organism evidence="7 8">
    <name type="scientific">Nesidiocoris tenuis</name>
    <dbReference type="NCBI Taxonomy" id="355587"/>
    <lineage>
        <taxon>Eukaryota</taxon>
        <taxon>Metazoa</taxon>
        <taxon>Ecdysozoa</taxon>
        <taxon>Arthropoda</taxon>
        <taxon>Hexapoda</taxon>
        <taxon>Insecta</taxon>
        <taxon>Pterygota</taxon>
        <taxon>Neoptera</taxon>
        <taxon>Paraneoptera</taxon>
        <taxon>Hemiptera</taxon>
        <taxon>Heteroptera</taxon>
        <taxon>Panheteroptera</taxon>
        <taxon>Cimicomorpha</taxon>
        <taxon>Miridae</taxon>
        <taxon>Dicyphina</taxon>
        <taxon>Nesidiocoris</taxon>
    </lineage>
</organism>
<feature type="compositionally biased region" description="Basic and acidic residues" evidence="5">
    <location>
        <begin position="487"/>
        <end position="508"/>
    </location>
</feature>
<dbReference type="PANTHER" id="PTHR23189">
    <property type="entry name" value="RNA RECOGNITION MOTIF-CONTAINING"/>
    <property type="match status" value="1"/>
</dbReference>
<feature type="region of interest" description="Disordered" evidence="5">
    <location>
        <begin position="1"/>
        <end position="95"/>
    </location>
</feature>
<dbReference type="InterPro" id="IPR000504">
    <property type="entry name" value="RRM_dom"/>
</dbReference>
<protein>
    <recommendedName>
        <fullName evidence="6">RRM domain-containing protein</fullName>
    </recommendedName>
</protein>
<dbReference type="InterPro" id="IPR035979">
    <property type="entry name" value="RBD_domain_sf"/>
</dbReference>
<feature type="region of interest" description="Disordered" evidence="5">
    <location>
        <begin position="438"/>
        <end position="538"/>
    </location>
</feature>
<dbReference type="Gene3D" id="3.30.70.330">
    <property type="match status" value="2"/>
</dbReference>
<name>A0ABN7AQ87_9HEMI</name>
<keyword evidence="1" id="KW-0677">Repeat</keyword>
<dbReference type="EMBL" id="AP028912">
    <property type="protein sequence ID" value="BES93482.1"/>
    <property type="molecule type" value="Genomic_DNA"/>
</dbReference>
<dbReference type="InterPro" id="IPR012677">
    <property type="entry name" value="Nucleotide-bd_a/b_plait_sf"/>
</dbReference>
<gene>
    <name evidence="7" type="ORF">NTJ_06292</name>
</gene>
<feature type="compositionally biased region" description="Basic and acidic residues" evidence="5">
    <location>
        <begin position="520"/>
        <end position="538"/>
    </location>
</feature>
<evidence type="ECO:0000259" key="6">
    <source>
        <dbReference type="PROSITE" id="PS50102"/>
    </source>
</evidence>
<feature type="compositionally biased region" description="Gly residues" evidence="5">
    <location>
        <begin position="66"/>
        <end position="87"/>
    </location>
</feature>
<evidence type="ECO:0000256" key="1">
    <source>
        <dbReference type="ARBA" id="ARBA00022737"/>
    </source>
</evidence>
<evidence type="ECO:0000313" key="7">
    <source>
        <dbReference type="EMBL" id="BES93482.1"/>
    </source>
</evidence>
<reference evidence="7 8" key="1">
    <citation type="submission" date="2023-09" db="EMBL/GenBank/DDBJ databases">
        <title>Nesidiocoris tenuis whole genome shotgun sequence.</title>
        <authorList>
            <person name="Shibata T."/>
            <person name="Shimoda M."/>
            <person name="Kobayashi T."/>
            <person name="Uehara T."/>
        </authorList>
    </citation>
    <scope>NUCLEOTIDE SEQUENCE [LARGE SCALE GENOMIC DNA]</scope>
    <source>
        <strain evidence="7 8">Japan</strain>
    </source>
</reference>
<evidence type="ECO:0000313" key="8">
    <source>
        <dbReference type="Proteomes" id="UP001307889"/>
    </source>
</evidence>
<evidence type="ECO:0000256" key="4">
    <source>
        <dbReference type="SAM" id="Coils"/>
    </source>
</evidence>
<feature type="compositionally biased region" description="Gly residues" evidence="5">
    <location>
        <begin position="28"/>
        <end position="45"/>
    </location>
</feature>
<keyword evidence="8" id="KW-1185">Reference proteome</keyword>
<feature type="compositionally biased region" description="Basic and acidic residues" evidence="5">
    <location>
        <begin position="1"/>
        <end position="22"/>
    </location>
</feature>
<feature type="coiled-coil region" evidence="4">
    <location>
        <begin position="330"/>
        <end position="411"/>
    </location>
</feature>
<dbReference type="Proteomes" id="UP001307889">
    <property type="component" value="Chromosome 4"/>
</dbReference>
<feature type="domain" description="RRM" evidence="6">
    <location>
        <begin position="129"/>
        <end position="201"/>
    </location>
</feature>
<sequence>MSTDAEKPVKTEENGDKDDHSANKGNNRRGGFGGRGGRMSMGGPPGRRPEMKKEGGPPNQMNQMQGGRGRGRGGFRGGRGGGTGGPQGDRSNEGGSFINERLLMTMGGSTADLPPQTEEDGEKKFNNKTRLYVGNLHPETTIDEFAGLFTKYGETSEAYINKEKNFGFIRLDYRSSAEKAKRELDGLALKQRNIRVRFAPLGSTIKVKNLTPFVTNELLAMAFSIFGEIERAHVSIDERGNSLKEGVVEFARKTSAVNAVRHCTEGCYFLTNALRPVIVELFNEVEDTEGFGEKSIVKKTQDFYESRSVGPRFAAKGSFEFEFGSRWKQIHELAKQKEEALKRELRLEEEKLEAQMQFAKYEHETEMLREELRKREMDRERQKREWEIKERQAEEQKIAEEESLRRHQEELARRMVNSDDELRRRQQENNLFVQAQQLSNLLDKQEDNRSVFKSEDGSNPEMLRHHYEENFQRGRGIASDAGFGDRGYSRQGDRGGFDDGGRIDDVASRRPQGAGGSRWGHQDRRGGNDDFQAKRRRF</sequence>
<accession>A0ABN7AQ87</accession>
<evidence type="ECO:0000256" key="5">
    <source>
        <dbReference type="SAM" id="MobiDB-lite"/>
    </source>
</evidence>
<dbReference type="Pfam" id="PF00076">
    <property type="entry name" value="RRM_1"/>
    <property type="match status" value="2"/>
</dbReference>